<dbReference type="Proteomes" id="UP000663881">
    <property type="component" value="Unassembled WGS sequence"/>
</dbReference>
<sequence>NDDECDYDCIDNVDDDIDLSGILSLNRKEDTIIIHYLRMF</sequence>
<organism evidence="1 2">
    <name type="scientific">Adineta steineri</name>
    <dbReference type="NCBI Taxonomy" id="433720"/>
    <lineage>
        <taxon>Eukaryota</taxon>
        <taxon>Metazoa</taxon>
        <taxon>Spiralia</taxon>
        <taxon>Gnathifera</taxon>
        <taxon>Rotifera</taxon>
        <taxon>Eurotatoria</taxon>
        <taxon>Bdelloidea</taxon>
        <taxon>Adinetida</taxon>
        <taxon>Adinetidae</taxon>
        <taxon>Adineta</taxon>
    </lineage>
</organism>
<evidence type="ECO:0000313" key="1">
    <source>
        <dbReference type="EMBL" id="CAF4237753.1"/>
    </source>
</evidence>
<dbReference type="EMBL" id="CAJOAY010011468">
    <property type="protein sequence ID" value="CAF4237753.1"/>
    <property type="molecule type" value="Genomic_DNA"/>
</dbReference>
<accession>A0A820DX56</accession>
<reference evidence="1" key="1">
    <citation type="submission" date="2021-02" db="EMBL/GenBank/DDBJ databases">
        <authorList>
            <person name="Nowell W R."/>
        </authorList>
    </citation>
    <scope>NUCLEOTIDE SEQUENCE</scope>
</reference>
<feature type="non-terminal residue" evidence="1">
    <location>
        <position position="1"/>
    </location>
</feature>
<dbReference type="AlphaFoldDB" id="A0A820DX56"/>
<gene>
    <name evidence="1" type="ORF">OKA104_LOCUS42914</name>
</gene>
<comment type="caution">
    <text evidence="1">The sequence shown here is derived from an EMBL/GenBank/DDBJ whole genome shotgun (WGS) entry which is preliminary data.</text>
</comment>
<name>A0A820DX56_9BILA</name>
<proteinExistence type="predicted"/>
<protein>
    <submittedName>
        <fullName evidence="1">Uncharacterized protein</fullName>
    </submittedName>
</protein>
<evidence type="ECO:0000313" key="2">
    <source>
        <dbReference type="Proteomes" id="UP000663881"/>
    </source>
</evidence>